<name>A0ACC0CTZ6_9PEZI</name>
<comment type="caution">
    <text evidence="1">The sequence shown here is derived from an EMBL/GenBank/DDBJ whole genome shotgun (WGS) entry which is preliminary data.</text>
</comment>
<evidence type="ECO:0000313" key="2">
    <source>
        <dbReference type="Proteomes" id="UP001497680"/>
    </source>
</evidence>
<gene>
    <name evidence="1" type="ORF">F4821DRAFT_262484</name>
</gene>
<dbReference type="Proteomes" id="UP001497680">
    <property type="component" value="Unassembled WGS sequence"/>
</dbReference>
<protein>
    <submittedName>
        <fullName evidence="1">Uncharacterized protein</fullName>
    </submittedName>
</protein>
<sequence length="331" mass="35991">MSHNNNHSYLNFTRHVIARRAGQIPAPLGHVPDFLRRETATQTTASLATRIALTGTPFADGLGDSPVPTPPSRPADSEVRGTLANSLLDNSRASRLPGPSRPVNDIPSDDSSYDSDSDMELREADRVLIDLLFPTLTADGSMDSFEASLDASPDASPASSMHLSVTSDSSTASGMREPADSSHRHRIDNGDVSLFGDIREVLRTHVDADGNPAMLDLVCMICFLRPLEVPAPVAPRRPAWILDHPEWIQVLPCGHFFGGRCYTRWDDINVERLNELPCPVCRFSNVHPDCGHRIAIRVANGTSEVPLTIPEGGSVPPRCSHCDPNKPEGSW</sequence>
<proteinExistence type="predicted"/>
<organism evidence="1 2">
    <name type="scientific">Hypoxylon rubiginosum</name>
    <dbReference type="NCBI Taxonomy" id="110542"/>
    <lineage>
        <taxon>Eukaryota</taxon>
        <taxon>Fungi</taxon>
        <taxon>Dikarya</taxon>
        <taxon>Ascomycota</taxon>
        <taxon>Pezizomycotina</taxon>
        <taxon>Sordariomycetes</taxon>
        <taxon>Xylariomycetidae</taxon>
        <taxon>Xylariales</taxon>
        <taxon>Hypoxylaceae</taxon>
        <taxon>Hypoxylon</taxon>
    </lineage>
</organism>
<reference evidence="1 2" key="1">
    <citation type="journal article" date="2022" name="New Phytol.">
        <title>Ecological generalism drives hyperdiversity of secondary metabolite gene clusters in xylarialean endophytes.</title>
        <authorList>
            <person name="Franco M.E.E."/>
            <person name="Wisecaver J.H."/>
            <person name="Arnold A.E."/>
            <person name="Ju Y.M."/>
            <person name="Slot J.C."/>
            <person name="Ahrendt S."/>
            <person name="Moore L.P."/>
            <person name="Eastman K.E."/>
            <person name="Scott K."/>
            <person name="Konkel Z."/>
            <person name="Mondo S.J."/>
            <person name="Kuo A."/>
            <person name="Hayes R.D."/>
            <person name="Haridas S."/>
            <person name="Andreopoulos B."/>
            <person name="Riley R."/>
            <person name="LaButti K."/>
            <person name="Pangilinan J."/>
            <person name="Lipzen A."/>
            <person name="Amirebrahimi M."/>
            <person name="Yan J."/>
            <person name="Adam C."/>
            <person name="Keymanesh K."/>
            <person name="Ng V."/>
            <person name="Louie K."/>
            <person name="Northen T."/>
            <person name="Drula E."/>
            <person name="Henrissat B."/>
            <person name="Hsieh H.M."/>
            <person name="Youens-Clark K."/>
            <person name="Lutzoni F."/>
            <person name="Miadlikowska J."/>
            <person name="Eastwood D.C."/>
            <person name="Hamelin R.C."/>
            <person name="Grigoriev I.V."/>
            <person name="U'Ren J.M."/>
        </authorList>
    </citation>
    <scope>NUCLEOTIDE SEQUENCE [LARGE SCALE GENOMIC DNA]</scope>
    <source>
        <strain evidence="1 2">ER1909</strain>
    </source>
</reference>
<evidence type="ECO:0000313" key="1">
    <source>
        <dbReference type="EMBL" id="KAI6083887.1"/>
    </source>
</evidence>
<dbReference type="EMBL" id="MU394345">
    <property type="protein sequence ID" value="KAI6083887.1"/>
    <property type="molecule type" value="Genomic_DNA"/>
</dbReference>
<accession>A0ACC0CTZ6</accession>
<keyword evidence="2" id="KW-1185">Reference proteome</keyword>